<dbReference type="OrthoDB" id="9793014at2"/>
<dbReference type="AlphaFoldDB" id="A0A5B8LFV6"/>
<dbReference type="InterPro" id="IPR036412">
    <property type="entry name" value="HAD-like_sf"/>
</dbReference>
<reference evidence="5 6" key="1">
    <citation type="submission" date="2019-07" db="EMBL/GenBank/DDBJ databases">
        <title>Full genome sequence of Sphingomonas sp. 4R-6-7(HKS19).</title>
        <authorList>
            <person name="Im W.-T."/>
        </authorList>
    </citation>
    <scope>NUCLEOTIDE SEQUENCE [LARGE SCALE GENOMIC DNA]</scope>
    <source>
        <strain evidence="5 6">HKS19</strain>
    </source>
</reference>
<protein>
    <recommendedName>
        <fullName evidence="4">phosphoglycolate phosphatase</fullName>
        <ecNumber evidence="4">3.1.3.18</ecNumber>
    </recommendedName>
</protein>
<evidence type="ECO:0000313" key="6">
    <source>
        <dbReference type="Proteomes" id="UP000315673"/>
    </source>
</evidence>
<comment type="catalytic activity">
    <reaction evidence="1">
        <text>2-phosphoglycolate + H2O = glycolate + phosphate</text>
        <dbReference type="Rhea" id="RHEA:14369"/>
        <dbReference type="ChEBI" id="CHEBI:15377"/>
        <dbReference type="ChEBI" id="CHEBI:29805"/>
        <dbReference type="ChEBI" id="CHEBI:43474"/>
        <dbReference type="ChEBI" id="CHEBI:58033"/>
        <dbReference type="EC" id="3.1.3.18"/>
    </reaction>
</comment>
<dbReference type="InterPro" id="IPR041492">
    <property type="entry name" value="HAD_2"/>
</dbReference>
<proteinExistence type="inferred from homology"/>
<keyword evidence="6" id="KW-1185">Reference proteome</keyword>
<gene>
    <name evidence="5" type="ORF">FPZ24_06220</name>
</gene>
<dbReference type="Gene3D" id="3.40.50.1000">
    <property type="entry name" value="HAD superfamily/HAD-like"/>
    <property type="match status" value="1"/>
</dbReference>
<dbReference type="RefSeq" id="WP_146570241.1">
    <property type="nucleotide sequence ID" value="NZ_CP042306.1"/>
</dbReference>
<dbReference type="KEGG" id="spai:FPZ24_06220"/>
<evidence type="ECO:0000313" key="5">
    <source>
        <dbReference type="EMBL" id="QDZ07128.1"/>
    </source>
</evidence>
<dbReference type="GO" id="GO:0008967">
    <property type="term" value="F:phosphoglycolate phosphatase activity"/>
    <property type="evidence" value="ECO:0007669"/>
    <property type="project" value="UniProtKB-EC"/>
</dbReference>
<dbReference type="Pfam" id="PF13419">
    <property type="entry name" value="HAD_2"/>
    <property type="match status" value="1"/>
</dbReference>
<dbReference type="PANTHER" id="PTHR43434:SF1">
    <property type="entry name" value="PHOSPHOGLYCOLATE PHOSPHATASE"/>
    <property type="match status" value="1"/>
</dbReference>
<accession>A0A5B8LFV6</accession>
<evidence type="ECO:0000256" key="4">
    <source>
        <dbReference type="ARBA" id="ARBA00013078"/>
    </source>
</evidence>
<dbReference type="EC" id="3.1.3.18" evidence="4"/>
<dbReference type="EMBL" id="CP042306">
    <property type="protein sequence ID" value="QDZ07128.1"/>
    <property type="molecule type" value="Genomic_DNA"/>
</dbReference>
<dbReference type="Gene3D" id="1.10.150.240">
    <property type="entry name" value="Putative phosphatase, domain 2"/>
    <property type="match status" value="1"/>
</dbReference>
<dbReference type="InterPro" id="IPR006439">
    <property type="entry name" value="HAD-SF_hydro_IA"/>
</dbReference>
<dbReference type="GO" id="GO:0005829">
    <property type="term" value="C:cytosol"/>
    <property type="evidence" value="ECO:0007669"/>
    <property type="project" value="TreeGrafter"/>
</dbReference>
<sequence length="212" mass="22404">MADFPFDIVGFDLDGTLVDSAGDLAAAVNHALAAAARTPFPVERIRPMIGGGARLMLQTALKASGGDERLDDLLPILLAYYEANIAVTTRPFPGVLAALDALADRGVTLAIVTNKRQHFTDLLLRELDLTGRFAFVISGDTIPGKAKPDPAPIVEMVRRCGGGRAAFVGDSRYDVEAARAAGVPVAVYGFDATGDAAFDDYRDLIGTLERLA</sequence>
<dbReference type="SFLD" id="SFLDS00003">
    <property type="entry name" value="Haloacid_Dehalogenase"/>
    <property type="match status" value="1"/>
</dbReference>
<name>A0A5B8LFV6_9SPHN</name>
<keyword evidence="5" id="KW-0378">Hydrolase</keyword>
<dbReference type="NCBIfam" id="TIGR01549">
    <property type="entry name" value="HAD-SF-IA-v1"/>
    <property type="match status" value="1"/>
</dbReference>
<evidence type="ECO:0000256" key="2">
    <source>
        <dbReference type="ARBA" id="ARBA00004818"/>
    </source>
</evidence>
<dbReference type="SUPFAM" id="SSF56784">
    <property type="entry name" value="HAD-like"/>
    <property type="match status" value="1"/>
</dbReference>
<comment type="similarity">
    <text evidence="3">Belongs to the HAD-like hydrolase superfamily. CbbY/CbbZ/Gph/YieH family.</text>
</comment>
<organism evidence="5 6">
    <name type="scientific">Sphingomonas panacisoli</name>
    <dbReference type="NCBI Taxonomy" id="1813879"/>
    <lineage>
        <taxon>Bacteria</taxon>
        <taxon>Pseudomonadati</taxon>
        <taxon>Pseudomonadota</taxon>
        <taxon>Alphaproteobacteria</taxon>
        <taxon>Sphingomonadales</taxon>
        <taxon>Sphingomonadaceae</taxon>
        <taxon>Sphingomonas</taxon>
    </lineage>
</organism>
<dbReference type="InterPro" id="IPR050155">
    <property type="entry name" value="HAD-like_hydrolase_sf"/>
</dbReference>
<comment type="pathway">
    <text evidence="2">Organic acid metabolism; glycolate biosynthesis; glycolate from 2-phosphoglycolate: step 1/1.</text>
</comment>
<dbReference type="InterPro" id="IPR023198">
    <property type="entry name" value="PGP-like_dom2"/>
</dbReference>
<dbReference type="GO" id="GO:0006281">
    <property type="term" value="P:DNA repair"/>
    <property type="evidence" value="ECO:0007669"/>
    <property type="project" value="TreeGrafter"/>
</dbReference>
<dbReference type="Proteomes" id="UP000315673">
    <property type="component" value="Chromosome"/>
</dbReference>
<dbReference type="SFLD" id="SFLDG01129">
    <property type="entry name" value="C1.5:_HAD__Beta-PGM__Phosphata"/>
    <property type="match status" value="1"/>
</dbReference>
<evidence type="ECO:0000256" key="1">
    <source>
        <dbReference type="ARBA" id="ARBA00000830"/>
    </source>
</evidence>
<dbReference type="InterPro" id="IPR023214">
    <property type="entry name" value="HAD_sf"/>
</dbReference>
<dbReference type="PANTHER" id="PTHR43434">
    <property type="entry name" value="PHOSPHOGLYCOLATE PHOSPHATASE"/>
    <property type="match status" value="1"/>
</dbReference>
<evidence type="ECO:0000256" key="3">
    <source>
        <dbReference type="ARBA" id="ARBA00006171"/>
    </source>
</evidence>